<comment type="function">
    <text evidence="7">Putative phospholipase.</text>
</comment>
<dbReference type="OrthoDB" id="443524at2759"/>
<keyword evidence="3 7" id="KW-0378">Hydrolase</keyword>
<gene>
    <name evidence="8" type="ORF">ASZ78_014314</name>
</gene>
<dbReference type="PANTHER" id="PTHR12370">
    <property type="entry name" value="PHOSPHOLIPASE B-RELATED"/>
    <property type="match status" value="1"/>
</dbReference>
<evidence type="ECO:0000256" key="7">
    <source>
        <dbReference type="RuleBase" id="RU364138"/>
    </source>
</evidence>
<keyword evidence="4 7" id="KW-0442">Lipid degradation</keyword>
<evidence type="ECO:0000256" key="5">
    <source>
        <dbReference type="ARBA" id="ARBA00023098"/>
    </source>
</evidence>
<dbReference type="PANTHER" id="PTHR12370:SF3">
    <property type="entry name" value="PHOSPHOLIPASE B-LIKE 2-RELATED"/>
    <property type="match status" value="1"/>
</dbReference>
<evidence type="ECO:0000313" key="9">
    <source>
        <dbReference type="Proteomes" id="UP000198323"/>
    </source>
</evidence>
<dbReference type="STRING" id="9009.A0A226MND2"/>
<evidence type="ECO:0000256" key="4">
    <source>
        <dbReference type="ARBA" id="ARBA00022963"/>
    </source>
</evidence>
<evidence type="ECO:0000256" key="1">
    <source>
        <dbReference type="ARBA" id="ARBA00007835"/>
    </source>
</evidence>
<comment type="similarity">
    <text evidence="1 7">Belongs to the phospholipase B-like family.</text>
</comment>
<dbReference type="Proteomes" id="UP000198323">
    <property type="component" value="Unassembled WGS sequence"/>
</dbReference>
<accession>A0A226MND2</accession>
<dbReference type="Pfam" id="PF04916">
    <property type="entry name" value="Phospholip_B"/>
    <property type="match status" value="1"/>
</dbReference>
<keyword evidence="2" id="KW-0732">Signal</keyword>
<name>A0A226MND2_CALSU</name>
<evidence type="ECO:0000256" key="3">
    <source>
        <dbReference type="ARBA" id="ARBA00022801"/>
    </source>
</evidence>
<comment type="caution">
    <text evidence="8">The sequence shown here is derived from an EMBL/GenBank/DDBJ whole genome shotgun (WGS) entry which is preliminary data.</text>
</comment>
<dbReference type="AlphaFoldDB" id="A0A226MND2"/>
<proteinExistence type="inferred from homology"/>
<reference evidence="8 9" key="1">
    <citation type="submission" date="2016-07" db="EMBL/GenBank/DDBJ databases">
        <title>Disparate Historic Effective Population Sizes Predicted by Modern Levels of Genome Diversity for the Scaled Quail (Callipepla squamata) and the Northern Bobwhite (Colinus virginianus): Inferences from First and Second Generation Draft Genome Assemblies for Sympatric New World Quail.</title>
        <authorList>
            <person name="Oldeschulte D.L."/>
            <person name="Halley Y.A."/>
            <person name="Bhattarai E.K."/>
            <person name="Brashear W.A."/>
            <person name="Hill J."/>
            <person name="Metz R.P."/>
            <person name="Johnson C.D."/>
            <person name="Rollins D."/>
            <person name="Peterson M.J."/>
            <person name="Bickhart D.M."/>
            <person name="Decker J.E."/>
            <person name="Seabury C.M."/>
        </authorList>
    </citation>
    <scope>NUCLEOTIDE SEQUENCE [LARGE SCALE GENOMIC DNA]</scope>
    <source>
        <strain evidence="8 9">Texas</strain>
        <tissue evidence="8">Leg muscle</tissue>
    </source>
</reference>
<sequence length="289" mass="32933">MYGAVRDHPGAARSDLALCSRWVFLEAATNASFNVPYAAGRCRWRCVPAPLPQLFYMQWVNTAVGYCGPFRYETQYCRRLRGYLEASLAWIEEQTGSGCDRTYWHQVALETTIRNSDKARWWYLWLQGNVLEWLWNIVANWLAHSGTEDVVPSLRYNSQWMLVDYKVCSPGRTALWQGLLMVLEQVLFSPQSLHSLLSPIYFSLLPGRSNDYLQDPLLQCRCCDPPHNTENVISTHSNLNPANDTNPFAALCQRCPSSSDTKATFFGMVHTFGLLAASRPAWDIVPTFC</sequence>
<dbReference type="GO" id="GO:0005576">
    <property type="term" value="C:extracellular region"/>
    <property type="evidence" value="ECO:0007669"/>
    <property type="project" value="TreeGrafter"/>
</dbReference>
<keyword evidence="5 7" id="KW-0443">Lipid metabolism</keyword>
<dbReference type="Gene3D" id="3.60.60.30">
    <property type="match status" value="3"/>
</dbReference>
<dbReference type="InterPro" id="IPR007000">
    <property type="entry name" value="PLipase_B-like"/>
</dbReference>
<dbReference type="EMBL" id="MCFN01000613">
    <property type="protein sequence ID" value="OXB56795.1"/>
    <property type="molecule type" value="Genomic_DNA"/>
</dbReference>
<dbReference type="GO" id="GO:0009395">
    <property type="term" value="P:phospholipid catabolic process"/>
    <property type="evidence" value="ECO:0007669"/>
    <property type="project" value="TreeGrafter"/>
</dbReference>
<organism evidence="8 9">
    <name type="scientific">Callipepla squamata</name>
    <name type="common">Scaled quail</name>
    <dbReference type="NCBI Taxonomy" id="9009"/>
    <lineage>
        <taxon>Eukaryota</taxon>
        <taxon>Metazoa</taxon>
        <taxon>Chordata</taxon>
        <taxon>Craniata</taxon>
        <taxon>Vertebrata</taxon>
        <taxon>Euteleostomi</taxon>
        <taxon>Archelosauria</taxon>
        <taxon>Archosauria</taxon>
        <taxon>Dinosauria</taxon>
        <taxon>Saurischia</taxon>
        <taxon>Theropoda</taxon>
        <taxon>Coelurosauria</taxon>
        <taxon>Aves</taxon>
        <taxon>Neognathae</taxon>
        <taxon>Galloanserae</taxon>
        <taxon>Galliformes</taxon>
        <taxon>Odontophoridae</taxon>
        <taxon>Callipepla</taxon>
    </lineage>
</organism>
<evidence type="ECO:0000256" key="6">
    <source>
        <dbReference type="ARBA" id="ARBA00023180"/>
    </source>
</evidence>
<dbReference type="GO" id="GO:0004620">
    <property type="term" value="F:phospholipase activity"/>
    <property type="evidence" value="ECO:0007669"/>
    <property type="project" value="InterPro"/>
</dbReference>
<keyword evidence="6" id="KW-0325">Glycoprotein</keyword>
<keyword evidence="9" id="KW-1185">Reference proteome</keyword>
<protein>
    <recommendedName>
        <fullName evidence="7">Phospholipase B-like</fullName>
        <ecNumber evidence="7">3.1.1.-</ecNumber>
    </recommendedName>
</protein>
<dbReference type="EC" id="3.1.1.-" evidence="7"/>
<evidence type="ECO:0000256" key="2">
    <source>
        <dbReference type="ARBA" id="ARBA00022729"/>
    </source>
</evidence>
<evidence type="ECO:0000313" key="8">
    <source>
        <dbReference type="EMBL" id="OXB56795.1"/>
    </source>
</evidence>